<sequence length="50" mass="5659">MFGDQQRANSAPILPLKVLKHTQKDLVLWTQGCTEEEAVEAVRGNHSWEP</sequence>
<gene>
    <name evidence="1" type="ORF">E1A91_A07G085800v1</name>
</gene>
<organism evidence="1 2">
    <name type="scientific">Gossypium mustelinum</name>
    <name type="common">Cotton</name>
    <name type="synonym">Gossypium caicoense</name>
    <dbReference type="NCBI Taxonomy" id="34275"/>
    <lineage>
        <taxon>Eukaryota</taxon>
        <taxon>Viridiplantae</taxon>
        <taxon>Streptophyta</taxon>
        <taxon>Embryophyta</taxon>
        <taxon>Tracheophyta</taxon>
        <taxon>Spermatophyta</taxon>
        <taxon>Magnoliopsida</taxon>
        <taxon>eudicotyledons</taxon>
        <taxon>Gunneridae</taxon>
        <taxon>Pentapetalae</taxon>
        <taxon>rosids</taxon>
        <taxon>malvids</taxon>
        <taxon>Malvales</taxon>
        <taxon>Malvaceae</taxon>
        <taxon>Malvoideae</taxon>
        <taxon>Gossypium</taxon>
    </lineage>
</organism>
<dbReference type="Proteomes" id="UP000323597">
    <property type="component" value="Chromosome A07"/>
</dbReference>
<proteinExistence type="predicted"/>
<protein>
    <submittedName>
        <fullName evidence="1">Uncharacterized protein</fullName>
    </submittedName>
</protein>
<evidence type="ECO:0000313" key="2">
    <source>
        <dbReference type="Proteomes" id="UP000323597"/>
    </source>
</evidence>
<reference evidence="1 2" key="1">
    <citation type="submission" date="2019-07" db="EMBL/GenBank/DDBJ databases">
        <title>WGS assembly of Gossypium mustelinum.</title>
        <authorList>
            <person name="Chen Z.J."/>
            <person name="Sreedasyam A."/>
            <person name="Ando A."/>
            <person name="Song Q."/>
            <person name="De L."/>
            <person name="Hulse-Kemp A."/>
            <person name="Ding M."/>
            <person name="Ye W."/>
            <person name="Kirkbride R."/>
            <person name="Jenkins J."/>
            <person name="Plott C."/>
            <person name="Lovell J."/>
            <person name="Lin Y.-M."/>
            <person name="Vaughn R."/>
            <person name="Liu B."/>
            <person name="Li W."/>
            <person name="Simpson S."/>
            <person name="Scheffler B."/>
            <person name="Saski C."/>
            <person name="Grover C."/>
            <person name="Hu G."/>
            <person name="Conover J."/>
            <person name="Carlson J."/>
            <person name="Shu S."/>
            <person name="Boston L."/>
            <person name="Williams M."/>
            <person name="Peterson D."/>
            <person name="Mcgee K."/>
            <person name="Jones D."/>
            <person name="Wendel J."/>
            <person name="Stelly D."/>
            <person name="Grimwood J."/>
            <person name="Schmutz J."/>
        </authorList>
    </citation>
    <scope>NUCLEOTIDE SEQUENCE [LARGE SCALE GENOMIC DNA]</scope>
    <source>
        <strain evidence="1">1408120.09</strain>
    </source>
</reference>
<accession>A0A5D2YHS3</accession>
<name>A0A5D2YHS3_GOSMU</name>
<keyword evidence="2" id="KW-1185">Reference proteome</keyword>
<dbReference type="AlphaFoldDB" id="A0A5D2YHS3"/>
<dbReference type="EMBL" id="CM017642">
    <property type="protein sequence ID" value="TYJ25968.1"/>
    <property type="molecule type" value="Genomic_DNA"/>
</dbReference>
<evidence type="ECO:0000313" key="1">
    <source>
        <dbReference type="EMBL" id="TYJ25968.1"/>
    </source>
</evidence>